<dbReference type="InterPro" id="IPR036775">
    <property type="entry name" value="DNA_pol_Y-fam_lit_finger_sf"/>
</dbReference>
<dbReference type="OrthoDB" id="9808813at2"/>
<dbReference type="CDD" id="cd03586">
    <property type="entry name" value="PolY_Pol_IV_kappa"/>
    <property type="match status" value="1"/>
</dbReference>
<feature type="domain" description="UmuC" evidence="19">
    <location>
        <begin position="38"/>
        <end position="218"/>
    </location>
</feature>
<organism evidence="20 21">
    <name type="scientific">Ketogulonicigenium robustum</name>
    <dbReference type="NCBI Taxonomy" id="92947"/>
    <lineage>
        <taxon>Bacteria</taxon>
        <taxon>Pseudomonadati</taxon>
        <taxon>Pseudomonadota</taxon>
        <taxon>Alphaproteobacteria</taxon>
        <taxon>Rhodobacterales</taxon>
        <taxon>Roseobacteraceae</taxon>
        <taxon>Ketogulonicigenium</taxon>
    </lineage>
</organism>
<proteinExistence type="inferred from homology"/>
<dbReference type="GO" id="GO:0003887">
    <property type="term" value="F:DNA-directed DNA polymerase activity"/>
    <property type="evidence" value="ECO:0007669"/>
    <property type="project" value="UniProtKB-UniRule"/>
</dbReference>
<keyword evidence="12 17" id="KW-0239">DNA-directed DNA polymerase</keyword>
<dbReference type="GO" id="GO:0003684">
    <property type="term" value="F:damaged DNA binding"/>
    <property type="evidence" value="ECO:0007669"/>
    <property type="project" value="InterPro"/>
</dbReference>
<dbReference type="HAMAP" id="MF_01113">
    <property type="entry name" value="DNApol_IV"/>
    <property type="match status" value="1"/>
</dbReference>
<dbReference type="Proteomes" id="UP000242447">
    <property type="component" value="Chromosome"/>
</dbReference>
<feature type="binding site" evidence="17">
    <location>
        <position position="42"/>
    </location>
    <ligand>
        <name>Mg(2+)</name>
        <dbReference type="ChEBI" id="CHEBI:18420"/>
    </ligand>
</feature>
<evidence type="ECO:0000313" key="20">
    <source>
        <dbReference type="EMBL" id="ARO13380.1"/>
    </source>
</evidence>
<dbReference type="GO" id="GO:0006281">
    <property type="term" value="P:DNA repair"/>
    <property type="evidence" value="ECO:0007669"/>
    <property type="project" value="UniProtKB-UniRule"/>
</dbReference>
<comment type="subunit">
    <text evidence="3 17">Monomer.</text>
</comment>
<evidence type="ECO:0000256" key="18">
    <source>
        <dbReference type="SAM" id="MobiDB-lite"/>
    </source>
</evidence>
<evidence type="ECO:0000256" key="16">
    <source>
        <dbReference type="ARBA" id="ARBA00049244"/>
    </source>
</evidence>
<dbReference type="InterPro" id="IPR050116">
    <property type="entry name" value="DNA_polymerase-Y"/>
</dbReference>
<keyword evidence="21" id="KW-1185">Reference proteome</keyword>
<keyword evidence="7 17" id="KW-0548">Nucleotidyltransferase</keyword>
<gene>
    <name evidence="17 20" type="primary">dinB</name>
    <name evidence="20" type="ORF">BVG79_00018</name>
</gene>
<accession>A0A1W6NW76</accession>
<dbReference type="FunFam" id="3.40.1170.60:FF:000001">
    <property type="entry name" value="DNA polymerase IV"/>
    <property type="match status" value="1"/>
</dbReference>
<dbReference type="SUPFAM" id="SSF100879">
    <property type="entry name" value="Lesion bypass DNA polymerase (Y-family), little finger domain"/>
    <property type="match status" value="1"/>
</dbReference>
<comment type="catalytic activity">
    <reaction evidence="16 17">
        <text>DNA(n) + a 2'-deoxyribonucleoside 5'-triphosphate = DNA(n+1) + diphosphate</text>
        <dbReference type="Rhea" id="RHEA:22508"/>
        <dbReference type="Rhea" id="RHEA-COMP:17339"/>
        <dbReference type="Rhea" id="RHEA-COMP:17340"/>
        <dbReference type="ChEBI" id="CHEBI:33019"/>
        <dbReference type="ChEBI" id="CHEBI:61560"/>
        <dbReference type="ChEBI" id="CHEBI:173112"/>
        <dbReference type="EC" id="2.7.7.7"/>
    </reaction>
</comment>
<evidence type="ECO:0000259" key="19">
    <source>
        <dbReference type="PROSITE" id="PS50173"/>
    </source>
</evidence>
<dbReference type="STRING" id="92947.BVG79_00018"/>
<keyword evidence="4 17" id="KW-0515">Mutator protein</keyword>
<dbReference type="GO" id="GO:0009432">
    <property type="term" value="P:SOS response"/>
    <property type="evidence" value="ECO:0007669"/>
    <property type="project" value="TreeGrafter"/>
</dbReference>
<keyword evidence="13 17" id="KW-0238">DNA-binding</keyword>
<dbReference type="InterPro" id="IPR017961">
    <property type="entry name" value="DNA_pol_Y-fam_little_finger"/>
</dbReference>
<comment type="similarity">
    <text evidence="2 17">Belongs to the DNA polymerase type-Y family.</text>
</comment>
<feature type="binding site" evidence="17">
    <location>
        <position position="135"/>
    </location>
    <ligand>
        <name>Mg(2+)</name>
        <dbReference type="ChEBI" id="CHEBI:18420"/>
    </ligand>
</feature>
<dbReference type="InterPro" id="IPR022880">
    <property type="entry name" value="DNApol_IV"/>
</dbReference>
<evidence type="ECO:0000256" key="1">
    <source>
        <dbReference type="ARBA" id="ARBA00004496"/>
    </source>
</evidence>
<dbReference type="SUPFAM" id="SSF56672">
    <property type="entry name" value="DNA/RNA polymerases"/>
    <property type="match status" value="1"/>
</dbReference>
<dbReference type="InterPro" id="IPR043502">
    <property type="entry name" value="DNA/RNA_pol_sf"/>
</dbReference>
<evidence type="ECO:0000256" key="6">
    <source>
        <dbReference type="ARBA" id="ARBA00022679"/>
    </source>
</evidence>
<comment type="function">
    <text evidence="15 17">Poorly processive, error-prone DNA polymerase involved in untargeted mutagenesis. Copies undamaged DNA at stalled replication forks, which arise in vivo from mismatched or misaligned primer ends. These misaligned primers can be extended by PolIV. Exhibits no 3'-5' exonuclease (proofreading) activity. May be involved in translesional synthesis, in conjunction with the beta clamp from PolIII.</text>
</comment>
<dbReference type="InterPro" id="IPR053848">
    <property type="entry name" value="IMS_HHH_1"/>
</dbReference>
<dbReference type="EC" id="2.7.7.7" evidence="17"/>
<feature type="compositionally biased region" description="Basic and acidic residues" evidence="18">
    <location>
        <begin position="388"/>
        <end position="399"/>
    </location>
</feature>
<evidence type="ECO:0000256" key="10">
    <source>
        <dbReference type="ARBA" id="ARBA00022763"/>
    </source>
</evidence>
<dbReference type="Pfam" id="PF21999">
    <property type="entry name" value="IMS_HHH_1"/>
    <property type="match status" value="1"/>
</dbReference>
<comment type="subcellular location">
    <subcellularLocation>
        <location evidence="1 17">Cytoplasm</location>
    </subcellularLocation>
</comment>
<dbReference type="GO" id="GO:0006261">
    <property type="term" value="P:DNA-templated DNA replication"/>
    <property type="evidence" value="ECO:0007669"/>
    <property type="project" value="UniProtKB-UniRule"/>
</dbReference>
<dbReference type="Gene3D" id="3.30.70.270">
    <property type="match status" value="1"/>
</dbReference>
<evidence type="ECO:0000256" key="2">
    <source>
        <dbReference type="ARBA" id="ARBA00010945"/>
    </source>
</evidence>
<evidence type="ECO:0000313" key="21">
    <source>
        <dbReference type="Proteomes" id="UP000242447"/>
    </source>
</evidence>
<keyword evidence="9 17" id="KW-0479">Metal-binding</keyword>
<evidence type="ECO:0000256" key="15">
    <source>
        <dbReference type="ARBA" id="ARBA00025589"/>
    </source>
</evidence>
<dbReference type="RefSeq" id="WP_085785113.1">
    <property type="nucleotide sequence ID" value="NZ_CP019937.1"/>
</dbReference>
<keyword evidence="14 17" id="KW-0234">DNA repair</keyword>
<evidence type="ECO:0000256" key="8">
    <source>
        <dbReference type="ARBA" id="ARBA00022705"/>
    </source>
</evidence>
<dbReference type="FunFam" id="3.30.1490.100:FF:000004">
    <property type="entry name" value="DNA polymerase IV"/>
    <property type="match status" value="1"/>
</dbReference>
<evidence type="ECO:0000256" key="5">
    <source>
        <dbReference type="ARBA" id="ARBA00022490"/>
    </source>
</evidence>
<evidence type="ECO:0000256" key="12">
    <source>
        <dbReference type="ARBA" id="ARBA00022932"/>
    </source>
</evidence>
<dbReference type="GO" id="GO:0005829">
    <property type="term" value="C:cytosol"/>
    <property type="evidence" value="ECO:0007669"/>
    <property type="project" value="TreeGrafter"/>
</dbReference>
<keyword evidence="8 17" id="KW-0235">DNA replication</keyword>
<keyword evidence="11 17" id="KW-0460">Magnesium</keyword>
<reference evidence="20 21" key="1">
    <citation type="submission" date="2017-02" db="EMBL/GenBank/DDBJ databases">
        <title>Ketogulonicigenium robustum SPU B003 Genome sequencing and assembly.</title>
        <authorList>
            <person name="Li Y."/>
            <person name="Liu L."/>
            <person name="Wang C."/>
            <person name="Zhang M."/>
            <person name="Zhang T."/>
            <person name="Zhang Y."/>
        </authorList>
    </citation>
    <scope>NUCLEOTIDE SEQUENCE [LARGE SCALE GENOMIC DNA]</scope>
    <source>
        <strain evidence="20 21">SPU_B003</strain>
    </source>
</reference>
<dbReference type="Pfam" id="PF00817">
    <property type="entry name" value="IMS"/>
    <property type="match status" value="1"/>
</dbReference>
<keyword evidence="6 17" id="KW-0808">Transferase</keyword>
<evidence type="ECO:0000256" key="7">
    <source>
        <dbReference type="ARBA" id="ARBA00022695"/>
    </source>
</evidence>
<evidence type="ECO:0000256" key="17">
    <source>
        <dbReference type="HAMAP-Rule" id="MF_01113"/>
    </source>
</evidence>
<feature type="region of interest" description="Disordered" evidence="18">
    <location>
        <begin position="377"/>
        <end position="399"/>
    </location>
</feature>
<dbReference type="Gene3D" id="3.30.1490.100">
    <property type="entry name" value="DNA polymerase, Y-family, little finger domain"/>
    <property type="match status" value="1"/>
</dbReference>
<dbReference type="NCBIfam" id="NF002751">
    <property type="entry name" value="PRK02794.1"/>
    <property type="match status" value="1"/>
</dbReference>
<dbReference type="Gene3D" id="1.10.150.20">
    <property type="entry name" value="5' to 3' exonuclease, C-terminal subdomain"/>
    <property type="match status" value="1"/>
</dbReference>
<dbReference type="KEGG" id="kro:BVG79_00018"/>
<evidence type="ECO:0000256" key="3">
    <source>
        <dbReference type="ARBA" id="ARBA00011245"/>
    </source>
</evidence>
<protein>
    <recommendedName>
        <fullName evidence="17">DNA polymerase IV</fullName>
        <shortName evidence="17">Pol IV</shortName>
        <ecNumber evidence="17">2.7.7.7</ecNumber>
    </recommendedName>
</protein>
<dbReference type="InterPro" id="IPR043128">
    <property type="entry name" value="Rev_trsase/Diguanyl_cyclase"/>
</dbReference>
<keyword evidence="5 17" id="KW-0963">Cytoplasm</keyword>
<dbReference type="PROSITE" id="PS50173">
    <property type="entry name" value="UMUC"/>
    <property type="match status" value="1"/>
</dbReference>
<dbReference type="GO" id="GO:0000287">
    <property type="term" value="F:magnesium ion binding"/>
    <property type="evidence" value="ECO:0007669"/>
    <property type="project" value="UniProtKB-UniRule"/>
</dbReference>
<dbReference type="PANTHER" id="PTHR11076:SF33">
    <property type="entry name" value="DNA POLYMERASE KAPPA"/>
    <property type="match status" value="1"/>
</dbReference>
<keyword evidence="10 17" id="KW-0227">DNA damage</keyword>
<dbReference type="GO" id="GO:0042276">
    <property type="term" value="P:error-prone translesion synthesis"/>
    <property type="evidence" value="ECO:0007669"/>
    <property type="project" value="TreeGrafter"/>
</dbReference>
<dbReference type="PANTHER" id="PTHR11076">
    <property type="entry name" value="DNA REPAIR POLYMERASE UMUC / TRANSFERASE FAMILY MEMBER"/>
    <property type="match status" value="1"/>
</dbReference>
<dbReference type="AlphaFoldDB" id="A0A1W6NW76"/>
<dbReference type="InterPro" id="IPR001126">
    <property type="entry name" value="UmuC"/>
</dbReference>
<evidence type="ECO:0000256" key="4">
    <source>
        <dbReference type="ARBA" id="ARBA00022457"/>
    </source>
</evidence>
<dbReference type="Gene3D" id="3.40.1170.60">
    <property type="match status" value="1"/>
</dbReference>
<name>A0A1W6NW76_9RHOB</name>
<dbReference type="NCBIfam" id="NF002677">
    <property type="entry name" value="PRK02406.1"/>
    <property type="match status" value="1"/>
</dbReference>
<sequence>MPSLCRSCLTIHDDAPPRCTACNSPRLIAHPELFTLSIAHMDCDAFFASVEKRDNPELRDKPVIVGGGTRGVVSTCCYLARIRGVRSAMPMFQARKLCPEAVVVPPRMQAYADASRQIRALMDRLTPAIEPLSLDEAFLDLRGTAALHRAPPAVMMARLVKQIEDEVGVTASIGLSHNKFLAKIASDLDKPRGFSVIGQGETLDFLAPKPVRMIWGIGPAGQESLERAGIRTFSDLARWDAQALQTRFGAMGSRLWHLARGQDSRPVAPDRALKGISNETTFETDISDPDLLDGHIWRMAEKVASRAKAQDVEGRSVTLKLRRANFSLITRSRTLATPTQLADVLYRTARALFDALPENGPFRLLGVGLSDLRPAAQSDSQTDLLDPDAPRRAGAERAADEIRARFGKDAIIKGRSLR</sequence>
<comment type="cofactor">
    <cofactor evidence="17">
        <name>Mg(2+)</name>
        <dbReference type="ChEBI" id="CHEBI:18420"/>
    </cofactor>
    <text evidence="17">Binds 2 magnesium ions per subunit.</text>
</comment>
<dbReference type="EMBL" id="CP019937">
    <property type="protein sequence ID" value="ARO13380.1"/>
    <property type="molecule type" value="Genomic_DNA"/>
</dbReference>
<feature type="active site" evidence="17">
    <location>
        <position position="136"/>
    </location>
</feature>
<evidence type="ECO:0000256" key="11">
    <source>
        <dbReference type="ARBA" id="ARBA00022842"/>
    </source>
</evidence>
<evidence type="ECO:0000256" key="9">
    <source>
        <dbReference type="ARBA" id="ARBA00022723"/>
    </source>
</evidence>
<dbReference type="Pfam" id="PF11799">
    <property type="entry name" value="IMS_C"/>
    <property type="match status" value="1"/>
</dbReference>
<feature type="site" description="Substrate discrimination" evidence="17">
    <location>
        <position position="47"/>
    </location>
</feature>
<evidence type="ECO:0000256" key="14">
    <source>
        <dbReference type="ARBA" id="ARBA00023204"/>
    </source>
</evidence>
<evidence type="ECO:0000256" key="13">
    <source>
        <dbReference type="ARBA" id="ARBA00023125"/>
    </source>
</evidence>